<dbReference type="Pfam" id="PF16321">
    <property type="entry name" value="Ribosom_S30AE_C"/>
    <property type="match status" value="2"/>
</dbReference>
<comment type="caution">
    <text evidence="4">The sequence shown here is derived from an EMBL/GenBank/DDBJ whole genome shotgun (WGS) entry which is preliminary data.</text>
</comment>
<dbReference type="InterPro" id="IPR003489">
    <property type="entry name" value="RHF/RaiA"/>
</dbReference>
<feature type="coiled-coil region" evidence="2">
    <location>
        <begin position="77"/>
        <end position="116"/>
    </location>
</feature>
<evidence type="ECO:0000259" key="3">
    <source>
        <dbReference type="Pfam" id="PF16321"/>
    </source>
</evidence>
<organism evidence="4 5">
    <name type="scientific">candidate division WOR-1 bacterium DG_54_3</name>
    <dbReference type="NCBI Taxonomy" id="1703775"/>
    <lineage>
        <taxon>Bacteria</taxon>
        <taxon>Bacillati</taxon>
        <taxon>Saganbacteria</taxon>
    </lineage>
</organism>
<evidence type="ECO:0000256" key="1">
    <source>
        <dbReference type="ARBA" id="ARBA00022845"/>
    </source>
</evidence>
<reference evidence="4 5" key="1">
    <citation type="journal article" date="2015" name="Microbiome">
        <title>Genomic resolution of linkages in carbon, nitrogen, and sulfur cycling among widespread estuary sediment bacteria.</title>
        <authorList>
            <person name="Baker B.J."/>
            <person name="Lazar C.S."/>
            <person name="Teske A.P."/>
            <person name="Dick G.J."/>
        </authorList>
    </citation>
    <scope>NUCLEOTIDE SEQUENCE [LARGE SCALE GENOMIC DNA]</scope>
    <source>
        <strain evidence="4">DG_54_3</strain>
    </source>
</reference>
<dbReference type="Gene3D" id="3.30.505.50">
    <property type="entry name" value="Sigma 54 modulation/S30EA ribosomal protein, C-terminal domain"/>
    <property type="match status" value="2"/>
</dbReference>
<feature type="domain" description="Sigma 54 modulation/S30EA ribosomal protein C-terminal" evidence="3">
    <location>
        <begin position="124"/>
        <end position="174"/>
    </location>
</feature>
<dbReference type="Proteomes" id="UP000051861">
    <property type="component" value="Unassembled WGS sequence"/>
</dbReference>
<dbReference type="Gene3D" id="3.30.160.100">
    <property type="entry name" value="Ribosome hibernation promotion factor-like"/>
    <property type="match status" value="1"/>
</dbReference>
<dbReference type="Pfam" id="PF02482">
    <property type="entry name" value="Ribosomal_S30AE"/>
    <property type="match status" value="1"/>
</dbReference>
<feature type="domain" description="Sigma 54 modulation/S30EA ribosomal protein C-terminal" evidence="3">
    <location>
        <begin position="183"/>
        <end position="224"/>
    </location>
</feature>
<dbReference type="InterPro" id="IPR038416">
    <property type="entry name" value="Ribosom_S30AE_C_sf"/>
</dbReference>
<dbReference type="PANTHER" id="PTHR33231:SF1">
    <property type="entry name" value="30S RIBOSOMAL PROTEIN"/>
    <property type="match status" value="1"/>
</dbReference>
<name>A0A0S7XUI7_UNCSA</name>
<dbReference type="GO" id="GO:0045900">
    <property type="term" value="P:negative regulation of translational elongation"/>
    <property type="evidence" value="ECO:0007669"/>
    <property type="project" value="TreeGrafter"/>
</dbReference>
<dbReference type="GO" id="GO:0022627">
    <property type="term" value="C:cytosolic small ribosomal subunit"/>
    <property type="evidence" value="ECO:0007669"/>
    <property type="project" value="TreeGrafter"/>
</dbReference>
<dbReference type="InterPro" id="IPR050574">
    <property type="entry name" value="HPF/YfiA_ribosome-assoc"/>
</dbReference>
<keyword evidence="2" id="KW-0175">Coiled coil</keyword>
<dbReference type="PANTHER" id="PTHR33231">
    <property type="entry name" value="30S RIBOSOMAL PROTEIN"/>
    <property type="match status" value="1"/>
</dbReference>
<dbReference type="GO" id="GO:0043024">
    <property type="term" value="F:ribosomal small subunit binding"/>
    <property type="evidence" value="ECO:0007669"/>
    <property type="project" value="TreeGrafter"/>
</dbReference>
<accession>A0A0S7XUI7</accession>
<dbReference type="AlphaFoldDB" id="A0A0S7XUI7"/>
<protein>
    <recommendedName>
        <fullName evidence="3">Sigma 54 modulation/S30EA ribosomal protein C-terminal domain-containing protein</fullName>
    </recommendedName>
</protein>
<dbReference type="InterPro" id="IPR036567">
    <property type="entry name" value="RHF-like"/>
</dbReference>
<evidence type="ECO:0000313" key="5">
    <source>
        <dbReference type="Proteomes" id="UP000051861"/>
    </source>
</evidence>
<evidence type="ECO:0000256" key="2">
    <source>
        <dbReference type="SAM" id="Coils"/>
    </source>
</evidence>
<dbReference type="EMBL" id="LIZX01000098">
    <property type="protein sequence ID" value="KPJ65891.1"/>
    <property type="molecule type" value="Genomic_DNA"/>
</dbReference>
<evidence type="ECO:0000313" key="4">
    <source>
        <dbReference type="EMBL" id="KPJ65891.1"/>
    </source>
</evidence>
<dbReference type="InterPro" id="IPR032528">
    <property type="entry name" value="Ribosom_S30AE_C"/>
</dbReference>
<keyword evidence="1" id="KW-0810">Translation regulation</keyword>
<dbReference type="NCBIfam" id="TIGR00741">
    <property type="entry name" value="yfiA"/>
    <property type="match status" value="1"/>
</dbReference>
<dbReference type="CDD" id="cd00552">
    <property type="entry name" value="RaiA"/>
    <property type="match status" value="1"/>
</dbReference>
<gene>
    <name evidence="4" type="ORF">AMJ44_09275</name>
</gene>
<dbReference type="SUPFAM" id="SSF69754">
    <property type="entry name" value="Ribosome binding protein Y (YfiA homologue)"/>
    <property type="match status" value="1"/>
</dbReference>
<proteinExistence type="predicted"/>
<sequence length="229" mass="26391">MQIKVTGRGTEITAPLRDYVHEKVGKLEEFFSNIQKVEVILDARATDDVERRQVAEIRAWMAGLKMIQASEAGRDMYAAVDLVIEEAKRQIQRHKRKHVEEQRRKAEKGKQELMEIPHVRPETSPVLVKLIRFAGKPMNFEEAKQELKIMGQDFLAFRNTENKEVNVVNKSKDGFELLRPETEMLPDEAVEELKKSGHNLILFNNKSTRIPSVVFRRKSGNFGLIEPEA</sequence>